<dbReference type="EMBL" id="CP021509">
    <property type="protein sequence ID" value="ARW47216.1"/>
    <property type="molecule type" value="Genomic_DNA"/>
</dbReference>
<dbReference type="SUPFAM" id="SSF53335">
    <property type="entry name" value="S-adenosyl-L-methionine-dependent methyltransferases"/>
    <property type="match status" value="1"/>
</dbReference>
<name>A0A1Y0Y4S3_ACEPA</name>
<evidence type="ECO:0000313" key="2">
    <source>
        <dbReference type="Proteomes" id="UP000196205"/>
    </source>
</evidence>
<protein>
    <recommendedName>
        <fullName evidence="3">Class I SAM-dependent methyltransferase</fullName>
    </recommendedName>
</protein>
<gene>
    <name evidence="1" type="ORF">S1001342_00861</name>
</gene>
<evidence type="ECO:0008006" key="3">
    <source>
        <dbReference type="Google" id="ProtNLM"/>
    </source>
</evidence>
<organism evidence="1 2">
    <name type="scientific">Acetobacter pasteurianus subsp. pasteurianus</name>
    <dbReference type="NCBI Taxonomy" id="481145"/>
    <lineage>
        <taxon>Bacteria</taxon>
        <taxon>Pseudomonadati</taxon>
        <taxon>Pseudomonadota</taxon>
        <taxon>Alphaproteobacteria</taxon>
        <taxon>Acetobacterales</taxon>
        <taxon>Acetobacteraceae</taxon>
        <taxon>Acetobacter</taxon>
    </lineage>
</organism>
<accession>A0A1Y0Y4S3</accession>
<dbReference type="Gene3D" id="3.40.50.150">
    <property type="entry name" value="Vaccinia Virus protein VP39"/>
    <property type="match status" value="1"/>
</dbReference>
<proteinExistence type="predicted"/>
<dbReference type="Proteomes" id="UP000196205">
    <property type="component" value="Chromosome"/>
</dbReference>
<evidence type="ECO:0000313" key="1">
    <source>
        <dbReference type="EMBL" id="ARW47216.1"/>
    </source>
</evidence>
<dbReference type="InterPro" id="IPR029063">
    <property type="entry name" value="SAM-dependent_MTases_sf"/>
</dbReference>
<dbReference type="AlphaFoldDB" id="A0A1Y0Y4S3"/>
<sequence length="274" mass="30363">MAKLKAALSLIDRLSGGQQEIFLRKLIDDPEAVDHIASELSVLPAVEVLRKLAKTSNIMTSDPIKADYNYVGLPIEASQYPFFTGFEKLIIPKLGERAKGFSTLFHRLNACSNPLIIETGCLRVPGNWEGDGQSTFLFDWYAREKYGHVLTIDINPDSIDSARRACSSVTSTILNDSISALDMLSKILDRPASLLYFDSFDLDLENPMPSAIHHAMEMMAARRLIGSGTLICVDDFSLPNQKQGGKGLIVDQFLATVNAKVLYEGYQKIWEIMG</sequence>
<reference evidence="1 2" key="1">
    <citation type="submission" date="2017-05" db="EMBL/GenBank/DDBJ databases">
        <title>Genome sequence of Acetobacter pasteurianus subsp. pasteurianus strain SRCM101342.</title>
        <authorList>
            <person name="Cho S.H."/>
        </authorList>
    </citation>
    <scope>NUCLEOTIDE SEQUENCE [LARGE SCALE GENOMIC DNA]</scope>
    <source>
        <strain evidence="1 2">SRCM101342</strain>
    </source>
</reference>